<protein>
    <recommendedName>
        <fullName evidence="1">PurM-like C-terminal domain-containing protein</fullName>
    </recommendedName>
</protein>
<accession>A0A0B1SDE2</accession>
<dbReference type="OrthoDB" id="6666987at2759"/>
<reference evidence="2 3" key="1">
    <citation type="submission" date="2014-03" db="EMBL/GenBank/DDBJ databases">
        <title>Draft genome of the hookworm Oesophagostomum dentatum.</title>
        <authorList>
            <person name="Mitreva M."/>
        </authorList>
    </citation>
    <scope>NUCLEOTIDE SEQUENCE [LARGE SCALE GENOMIC DNA]</scope>
    <source>
        <strain evidence="2 3">OD-Hann</strain>
    </source>
</reference>
<dbReference type="SUPFAM" id="SSF56042">
    <property type="entry name" value="PurM C-terminal domain-like"/>
    <property type="match status" value="1"/>
</dbReference>
<name>A0A0B1SDE2_OESDE</name>
<gene>
    <name evidence="2" type="ORF">OESDEN_16975</name>
</gene>
<dbReference type="InterPro" id="IPR036676">
    <property type="entry name" value="PurM-like_C_sf"/>
</dbReference>
<dbReference type="PANTHER" id="PTHR10099">
    <property type="entry name" value="PHOSPHORIBOSYLFORMYLGLYCINAMIDINE SYNTHASE"/>
    <property type="match status" value="1"/>
</dbReference>
<dbReference type="Proteomes" id="UP000053660">
    <property type="component" value="Unassembled WGS sequence"/>
</dbReference>
<dbReference type="Pfam" id="PF02769">
    <property type="entry name" value="AIRS_C"/>
    <property type="match status" value="1"/>
</dbReference>
<keyword evidence="3" id="KW-1185">Reference proteome</keyword>
<evidence type="ECO:0000259" key="1">
    <source>
        <dbReference type="Pfam" id="PF02769"/>
    </source>
</evidence>
<feature type="domain" description="PurM-like C-terminal" evidence="1">
    <location>
        <begin position="3"/>
        <end position="92"/>
    </location>
</feature>
<dbReference type="PANTHER" id="PTHR10099:SF1">
    <property type="entry name" value="PHOSPHORIBOSYLFORMYLGLYCINAMIDINE SYNTHASE"/>
    <property type="match status" value="1"/>
</dbReference>
<dbReference type="GO" id="GO:0006164">
    <property type="term" value="P:purine nucleotide biosynthetic process"/>
    <property type="evidence" value="ECO:0007669"/>
    <property type="project" value="TreeGrafter"/>
</dbReference>
<dbReference type="GO" id="GO:0004642">
    <property type="term" value="F:phosphoribosylformylglycinamidine synthase activity"/>
    <property type="evidence" value="ECO:0007669"/>
    <property type="project" value="TreeGrafter"/>
</dbReference>
<dbReference type="GO" id="GO:0005737">
    <property type="term" value="C:cytoplasm"/>
    <property type="evidence" value="ECO:0007669"/>
    <property type="project" value="TreeGrafter"/>
</dbReference>
<dbReference type="Gene3D" id="3.90.650.10">
    <property type="entry name" value="PurM-like C-terminal domain"/>
    <property type="match status" value="1"/>
</dbReference>
<dbReference type="EMBL" id="KN573979">
    <property type="protein sequence ID" value="KHJ83328.1"/>
    <property type="molecule type" value="Genomic_DNA"/>
</dbReference>
<dbReference type="InterPro" id="IPR010918">
    <property type="entry name" value="PurM-like_C_dom"/>
</dbReference>
<evidence type="ECO:0000313" key="2">
    <source>
        <dbReference type="EMBL" id="KHJ83328.1"/>
    </source>
</evidence>
<sequence length="185" mass="19916">MGQKLHRVVRACAEMGPSNPILAIHDQGAGGNGNVLKELVEDGGAIISASSFELGDETISARELWTAEYQENDACLVDSAGLPQMMKISKRESAVSPLSAPLRRRTGWVILMNFADDSDDRMPVDFDTKILGVPPKVHAYKAQVTRAACRPDCKARSGNGAAAALGRKQEVAEELFTLKPSQPQL</sequence>
<dbReference type="AlphaFoldDB" id="A0A0B1SDE2"/>
<proteinExistence type="predicted"/>
<evidence type="ECO:0000313" key="3">
    <source>
        <dbReference type="Proteomes" id="UP000053660"/>
    </source>
</evidence>
<organism evidence="2 3">
    <name type="scientific">Oesophagostomum dentatum</name>
    <name type="common">Nodular worm</name>
    <dbReference type="NCBI Taxonomy" id="61180"/>
    <lineage>
        <taxon>Eukaryota</taxon>
        <taxon>Metazoa</taxon>
        <taxon>Ecdysozoa</taxon>
        <taxon>Nematoda</taxon>
        <taxon>Chromadorea</taxon>
        <taxon>Rhabditida</taxon>
        <taxon>Rhabditina</taxon>
        <taxon>Rhabditomorpha</taxon>
        <taxon>Strongyloidea</taxon>
        <taxon>Strongylidae</taxon>
        <taxon>Oesophagostomum</taxon>
    </lineage>
</organism>